<name>A0A1R2BM60_9CILI</name>
<evidence type="ECO:0000256" key="1">
    <source>
        <dbReference type="ARBA" id="ARBA00022737"/>
    </source>
</evidence>
<sequence>MSSRNYSQTVHKLKHQGDDEYCKGNYQEAYGIYKRVYEKSNLCSDKMRNKNSGVYRRLALTLGKINDIFGRNTDGELKEAKKYAKLYLKIKHLHNKTPKNENELCYICGNYYMKVDKFSNAIQKFEETKKIQNSLQIPDNQMIAATLNNLAILYEKTNQKEMSFECFKVSRNIYKNILGENHPMLALIIYNQAYFYYNLNHKDKALKLYEKCKNIWEKKLYPNHSYLVLVYNSIGTIYYNQNEQKKALDYYKKCKKIIYKFSNSDNLIPAVFYKNLGNLYITMNKPNKAFYCYEEYRKKVLNLANPDGLELSIIYYNLGCLYFIQDKYQDSFKAFEICKEIQEKLLENETNFNIKNSNINNKKYETQRFDYKIEALKLFEKLLCFWNQLIDPNKKTEDPKTKSLHEQMELKINTLKFHKYEYSLTGNSLTPLYLGNSRTPREGRKIERNVFDTESLMSNSLSYKHLRVRSLSIPNKGNTCFINTTLQILVHLPIVFSKLSKNTDLSACLENLLNCMKNRKNNLLESMISTFLKALEKSNTEFKTGKSGDVKHLLNHLLSNQLQLYKWTRRIIYIHKGPDFEHNSNELNDSYYYFSVNQDIGGNNKSLNSFLLSKFFDTSNSMMLISCKKCQNKQKGYIKILYLNFAKILILEIESKKPFLLSEVQTLTLYSLTYELMCITIIEEIELNTKHTYLICKELTGWKVYNDYLEFKFTESEIKNCNLLIYVLVEPNYVQITNGIVHALAPLDNQNTISLYAYIVNTEKKVINLDPIIFLVSKKKNFITLKNQVKSAINVNFSAIKNDFKIYLLNNYPIPNKKTQETILLALLSSEKLLIQGSGQIESLGLGINSFLIIQLI</sequence>
<dbReference type="InterPro" id="IPR001394">
    <property type="entry name" value="Peptidase_C19_UCH"/>
</dbReference>
<dbReference type="InterPro" id="IPR011990">
    <property type="entry name" value="TPR-like_helical_dom_sf"/>
</dbReference>
<dbReference type="Gene3D" id="3.90.70.10">
    <property type="entry name" value="Cysteine proteinases"/>
    <property type="match status" value="1"/>
</dbReference>
<keyword evidence="5" id="KW-1185">Reference proteome</keyword>
<evidence type="ECO:0000256" key="2">
    <source>
        <dbReference type="ARBA" id="ARBA00022803"/>
    </source>
</evidence>
<accession>A0A1R2BM60</accession>
<dbReference type="SMART" id="SM00028">
    <property type="entry name" value="TPR"/>
    <property type="match status" value="6"/>
</dbReference>
<proteinExistence type="predicted"/>
<dbReference type="EMBL" id="MPUH01000551">
    <property type="protein sequence ID" value="OMJ77877.1"/>
    <property type="molecule type" value="Genomic_DNA"/>
</dbReference>
<dbReference type="AlphaFoldDB" id="A0A1R2BM60"/>
<evidence type="ECO:0000259" key="3">
    <source>
        <dbReference type="PROSITE" id="PS50235"/>
    </source>
</evidence>
<evidence type="ECO:0000313" key="5">
    <source>
        <dbReference type="Proteomes" id="UP000187209"/>
    </source>
</evidence>
<comment type="caution">
    <text evidence="4">The sequence shown here is derived from an EMBL/GenBank/DDBJ whole genome shotgun (WGS) entry which is preliminary data.</text>
</comment>
<dbReference type="Proteomes" id="UP000187209">
    <property type="component" value="Unassembled WGS sequence"/>
</dbReference>
<gene>
    <name evidence="4" type="ORF">SteCoe_22440</name>
</gene>
<keyword evidence="1" id="KW-0677">Repeat</keyword>
<feature type="domain" description="USP" evidence="3">
    <location>
        <begin position="471"/>
        <end position="731"/>
    </location>
</feature>
<dbReference type="Pfam" id="PF13374">
    <property type="entry name" value="TPR_10"/>
    <property type="match status" value="1"/>
</dbReference>
<dbReference type="PANTHER" id="PTHR45641:SF19">
    <property type="entry name" value="NEPHROCYSTIN-3"/>
    <property type="match status" value="1"/>
</dbReference>
<dbReference type="Pfam" id="PF00443">
    <property type="entry name" value="UCH"/>
    <property type="match status" value="1"/>
</dbReference>
<protein>
    <recommendedName>
        <fullName evidence="3">USP domain-containing protein</fullName>
    </recommendedName>
</protein>
<organism evidence="4 5">
    <name type="scientific">Stentor coeruleus</name>
    <dbReference type="NCBI Taxonomy" id="5963"/>
    <lineage>
        <taxon>Eukaryota</taxon>
        <taxon>Sar</taxon>
        <taxon>Alveolata</taxon>
        <taxon>Ciliophora</taxon>
        <taxon>Postciliodesmatophora</taxon>
        <taxon>Heterotrichea</taxon>
        <taxon>Heterotrichida</taxon>
        <taxon>Stentoridae</taxon>
        <taxon>Stentor</taxon>
    </lineage>
</organism>
<dbReference type="Gene3D" id="1.25.40.10">
    <property type="entry name" value="Tetratricopeptide repeat domain"/>
    <property type="match status" value="2"/>
</dbReference>
<dbReference type="GO" id="GO:0016579">
    <property type="term" value="P:protein deubiquitination"/>
    <property type="evidence" value="ECO:0007669"/>
    <property type="project" value="InterPro"/>
</dbReference>
<dbReference type="InterPro" id="IPR019734">
    <property type="entry name" value="TPR_rpt"/>
</dbReference>
<dbReference type="SUPFAM" id="SSF54001">
    <property type="entry name" value="Cysteine proteinases"/>
    <property type="match status" value="1"/>
</dbReference>
<dbReference type="PROSITE" id="PS50235">
    <property type="entry name" value="USP_3"/>
    <property type="match status" value="1"/>
</dbReference>
<dbReference type="Pfam" id="PF13424">
    <property type="entry name" value="TPR_12"/>
    <property type="match status" value="1"/>
</dbReference>
<dbReference type="InterPro" id="IPR038765">
    <property type="entry name" value="Papain-like_cys_pep_sf"/>
</dbReference>
<keyword evidence="2" id="KW-0802">TPR repeat</keyword>
<dbReference type="OrthoDB" id="626167at2759"/>
<dbReference type="SUPFAM" id="SSF48452">
    <property type="entry name" value="TPR-like"/>
    <property type="match status" value="3"/>
</dbReference>
<dbReference type="GO" id="GO:0004843">
    <property type="term" value="F:cysteine-type deubiquitinase activity"/>
    <property type="evidence" value="ECO:0007669"/>
    <property type="project" value="InterPro"/>
</dbReference>
<dbReference type="PANTHER" id="PTHR45641">
    <property type="entry name" value="TETRATRICOPEPTIDE REPEAT PROTEIN (AFU_ORTHOLOGUE AFUA_6G03870)"/>
    <property type="match status" value="1"/>
</dbReference>
<evidence type="ECO:0000313" key="4">
    <source>
        <dbReference type="EMBL" id="OMJ77877.1"/>
    </source>
</evidence>
<reference evidence="4 5" key="1">
    <citation type="submission" date="2016-11" db="EMBL/GenBank/DDBJ databases">
        <title>The macronuclear genome of Stentor coeruleus: a giant cell with tiny introns.</title>
        <authorList>
            <person name="Slabodnick M."/>
            <person name="Ruby J.G."/>
            <person name="Reiff S.B."/>
            <person name="Swart E.C."/>
            <person name="Gosai S."/>
            <person name="Prabakaran S."/>
            <person name="Witkowska E."/>
            <person name="Larue G.E."/>
            <person name="Fisher S."/>
            <person name="Freeman R.M."/>
            <person name="Gunawardena J."/>
            <person name="Chu W."/>
            <person name="Stover N.A."/>
            <person name="Gregory B.D."/>
            <person name="Nowacki M."/>
            <person name="Derisi J."/>
            <person name="Roy S.W."/>
            <person name="Marshall W.F."/>
            <person name="Sood P."/>
        </authorList>
    </citation>
    <scope>NUCLEOTIDE SEQUENCE [LARGE SCALE GENOMIC DNA]</scope>
    <source>
        <strain evidence="4">WM001</strain>
    </source>
</reference>
<dbReference type="InterPro" id="IPR028889">
    <property type="entry name" value="USP"/>
</dbReference>